<dbReference type="InParanoid" id="A0A6L2PIL8"/>
<evidence type="ECO:0000313" key="1">
    <source>
        <dbReference type="EMBL" id="GFG30288.1"/>
    </source>
</evidence>
<dbReference type="EMBL" id="BLKM01010449">
    <property type="protein sequence ID" value="GFG30288.1"/>
    <property type="molecule type" value="Genomic_DNA"/>
</dbReference>
<reference evidence="2" key="1">
    <citation type="submission" date="2020-01" db="EMBL/GenBank/DDBJ databases">
        <title>Draft genome sequence of the Termite Coptotermes fromosanus.</title>
        <authorList>
            <person name="Itakura S."/>
            <person name="Yosikawa Y."/>
            <person name="Umezawa K."/>
        </authorList>
    </citation>
    <scope>NUCLEOTIDE SEQUENCE [LARGE SCALE GENOMIC DNA]</scope>
</reference>
<dbReference type="AlphaFoldDB" id="A0A6L2PIL8"/>
<evidence type="ECO:0000313" key="2">
    <source>
        <dbReference type="Proteomes" id="UP000502823"/>
    </source>
</evidence>
<name>A0A6L2PIL8_COPFO</name>
<comment type="caution">
    <text evidence="1">The sequence shown here is derived from an EMBL/GenBank/DDBJ whole genome shotgun (WGS) entry which is preliminary data.</text>
</comment>
<gene>
    <name evidence="1" type="ORF">Cfor_04443</name>
</gene>
<protein>
    <submittedName>
        <fullName evidence="1">Uncharacterized protein</fullName>
    </submittedName>
</protein>
<dbReference type="Proteomes" id="UP000502823">
    <property type="component" value="Unassembled WGS sequence"/>
</dbReference>
<accession>A0A6L2PIL8</accession>
<organism evidence="1 2">
    <name type="scientific">Coptotermes formosanus</name>
    <name type="common">Formosan subterranean termite</name>
    <dbReference type="NCBI Taxonomy" id="36987"/>
    <lineage>
        <taxon>Eukaryota</taxon>
        <taxon>Metazoa</taxon>
        <taxon>Ecdysozoa</taxon>
        <taxon>Arthropoda</taxon>
        <taxon>Hexapoda</taxon>
        <taxon>Insecta</taxon>
        <taxon>Pterygota</taxon>
        <taxon>Neoptera</taxon>
        <taxon>Polyneoptera</taxon>
        <taxon>Dictyoptera</taxon>
        <taxon>Blattodea</taxon>
        <taxon>Blattoidea</taxon>
        <taxon>Termitoidae</taxon>
        <taxon>Rhinotermitidae</taxon>
        <taxon>Coptotermes</taxon>
    </lineage>
</organism>
<proteinExistence type="predicted"/>
<sequence length="202" mass="22701">MQKNVIIVMKTKVIETLSILVKSYQLFIFETSFSTERIRGIILCCVKCTPFLSKEWQVITYEKISAVPNAKTLLENLDICLPFYVMSVPVALCVFRIEVNDVSAVETEKQRGEFVSQYMLRTCDWITFVFNVRVNLFAVPCGAMAAESNNFCSARGRREMRDITVETYSSEKGETRPLGLIPGSEGTDFAALSLAAVEGLHL</sequence>
<keyword evidence="2" id="KW-1185">Reference proteome</keyword>